<evidence type="ECO:0000256" key="1">
    <source>
        <dbReference type="ARBA" id="ARBA00001933"/>
    </source>
</evidence>
<evidence type="ECO:0000313" key="12">
    <source>
        <dbReference type="EMBL" id="KFH45775.1"/>
    </source>
</evidence>
<name>A0A086T8U3_HAPC1</name>
<feature type="domain" description="Aminotransferase class I/classII large" evidence="11">
    <location>
        <begin position="230"/>
        <end position="568"/>
    </location>
</feature>
<dbReference type="GO" id="GO:0019878">
    <property type="term" value="P:lysine biosynthetic process via aminoadipic acid"/>
    <property type="evidence" value="ECO:0007669"/>
    <property type="project" value="TreeGrafter"/>
</dbReference>
<dbReference type="OrthoDB" id="691673at2759"/>
<dbReference type="EMBL" id="JPKY01000027">
    <property type="protein sequence ID" value="KFH45775.1"/>
    <property type="molecule type" value="Genomic_DNA"/>
</dbReference>
<organism evidence="12 13">
    <name type="scientific">Hapsidospora chrysogenum (strain ATCC 11550 / CBS 779.69 / DSM 880 / IAM 14645 / JCM 23072 / IMI 49137)</name>
    <name type="common">Acremonium chrysogenum</name>
    <dbReference type="NCBI Taxonomy" id="857340"/>
    <lineage>
        <taxon>Eukaryota</taxon>
        <taxon>Fungi</taxon>
        <taxon>Dikarya</taxon>
        <taxon>Ascomycota</taxon>
        <taxon>Pezizomycotina</taxon>
        <taxon>Sordariomycetes</taxon>
        <taxon>Hypocreomycetidae</taxon>
        <taxon>Hypocreales</taxon>
        <taxon>Bionectriaceae</taxon>
        <taxon>Hapsidospora</taxon>
    </lineage>
</organism>
<comment type="cofactor">
    <cofactor evidence="1">
        <name>pyridoxal 5'-phosphate</name>
        <dbReference type="ChEBI" id="CHEBI:597326"/>
    </cofactor>
</comment>
<dbReference type="PANTHER" id="PTHR42790">
    <property type="entry name" value="AMINOTRANSFERASE"/>
    <property type="match status" value="1"/>
</dbReference>
<protein>
    <recommendedName>
        <fullName evidence="9">aromatic-amino-acid transaminase</fullName>
        <ecNumber evidence="9">2.6.1.57</ecNumber>
    </recommendedName>
</protein>
<dbReference type="InterPro" id="IPR050859">
    <property type="entry name" value="Class-I_PLP-dep_aminotransf"/>
</dbReference>
<keyword evidence="6 12" id="KW-0808">Transferase</keyword>
<gene>
    <name evidence="12" type="ORF">ACRE_033900</name>
</gene>
<evidence type="ECO:0000256" key="2">
    <source>
        <dbReference type="ARBA" id="ARBA00004496"/>
    </source>
</evidence>
<reference evidence="13" key="1">
    <citation type="journal article" date="2014" name="Genome Announc.">
        <title>Genome sequence and annotation of Acremonium chrysogenum, producer of the beta-lactam antibiotic cephalosporin C.</title>
        <authorList>
            <person name="Terfehr D."/>
            <person name="Dahlmann T.A."/>
            <person name="Specht T."/>
            <person name="Zadra I."/>
            <person name="Kuernsteiner H."/>
            <person name="Kueck U."/>
        </authorList>
    </citation>
    <scope>NUCLEOTIDE SEQUENCE [LARGE SCALE GENOMIC DNA]</scope>
    <source>
        <strain evidence="13">ATCC 11550 / CBS 779.69 / DSM 880 / IAM 14645 / JCM 23072 / IMI 49137</strain>
    </source>
</reference>
<evidence type="ECO:0000256" key="4">
    <source>
        <dbReference type="ARBA" id="ARBA00022490"/>
    </source>
</evidence>
<evidence type="ECO:0000256" key="9">
    <source>
        <dbReference type="ARBA" id="ARBA00067014"/>
    </source>
</evidence>
<dbReference type="GO" id="GO:0030170">
    <property type="term" value="F:pyridoxal phosphate binding"/>
    <property type="evidence" value="ECO:0007669"/>
    <property type="project" value="InterPro"/>
</dbReference>
<evidence type="ECO:0000256" key="3">
    <source>
        <dbReference type="ARBA" id="ARBA00007441"/>
    </source>
</evidence>
<dbReference type="CDD" id="cd00609">
    <property type="entry name" value="AAT_like"/>
    <property type="match status" value="1"/>
</dbReference>
<dbReference type="GO" id="GO:0005737">
    <property type="term" value="C:cytoplasm"/>
    <property type="evidence" value="ECO:0007669"/>
    <property type="project" value="UniProtKB-SubCell"/>
</dbReference>
<dbReference type="InterPro" id="IPR004839">
    <property type="entry name" value="Aminotransferase_I/II_large"/>
</dbReference>
<keyword evidence="5 12" id="KW-0032">Aminotransferase</keyword>
<dbReference type="Pfam" id="PF00155">
    <property type="entry name" value="Aminotran_1_2"/>
    <property type="match status" value="1"/>
</dbReference>
<dbReference type="GO" id="GO:0008793">
    <property type="term" value="F:aromatic-amino-acid transaminase activity"/>
    <property type="evidence" value="ECO:0007669"/>
    <property type="project" value="TreeGrafter"/>
</dbReference>
<dbReference type="Proteomes" id="UP000029964">
    <property type="component" value="Unassembled WGS sequence"/>
</dbReference>
<dbReference type="Gene3D" id="3.40.640.10">
    <property type="entry name" value="Type I PLP-dependent aspartate aminotransferase-like (Major domain)"/>
    <property type="match status" value="1"/>
</dbReference>
<dbReference type="STRING" id="857340.A0A086T8U3"/>
<dbReference type="InterPro" id="IPR015424">
    <property type="entry name" value="PyrdxlP-dep_Trfase"/>
</dbReference>
<dbReference type="GO" id="GO:0047536">
    <property type="term" value="F:2-aminoadipate transaminase activity"/>
    <property type="evidence" value="ECO:0007669"/>
    <property type="project" value="TreeGrafter"/>
</dbReference>
<evidence type="ECO:0000259" key="11">
    <source>
        <dbReference type="Pfam" id="PF00155"/>
    </source>
</evidence>
<keyword evidence="7" id="KW-0663">Pyridoxal phosphate</keyword>
<comment type="caution">
    <text evidence="12">The sequence shown here is derived from an EMBL/GenBank/DDBJ whole genome shotgun (WGS) entry which is preliminary data.</text>
</comment>
<evidence type="ECO:0000256" key="8">
    <source>
        <dbReference type="ARBA" id="ARBA00051993"/>
    </source>
</evidence>
<dbReference type="HOGENOM" id="CLU_017584_0_5_1"/>
<evidence type="ECO:0000256" key="7">
    <source>
        <dbReference type="ARBA" id="ARBA00022898"/>
    </source>
</evidence>
<comment type="catalytic activity">
    <reaction evidence="8">
        <text>an aromatic L-alpha-amino acid + 2-oxoglutarate = an aromatic oxo-acid + L-glutamate</text>
        <dbReference type="Rhea" id="RHEA:17533"/>
        <dbReference type="ChEBI" id="CHEBI:16810"/>
        <dbReference type="ChEBI" id="CHEBI:29985"/>
        <dbReference type="ChEBI" id="CHEBI:73309"/>
        <dbReference type="ChEBI" id="CHEBI:84824"/>
        <dbReference type="EC" id="2.6.1.57"/>
    </reaction>
</comment>
<dbReference type="EC" id="2.6.1.57" evidence="9"/>
<dbReference type="InterPro" id="IPR015421">
    <property type="entry name" value="PyrdxlP-dep_Trfase_major"/>
</dbReference>
<evidence type="ECO:0000256" key="6">
    <source>
        <dbReference type="ARBA" id="ARBA00022679"/>
    </source>
</evidence>
<dbReference type="AlphaFoldDB" id="A0A086T8U3"/>
<dbReference type="GO" id="GO:0009074">
    <property type="term" value="P:aromatic amino acid family catabolic process"/>
    <property type="evidence" value="ECO:0007669"/>
    <property type="project" value="TreeGrafter"/>
</dbReference>
<evidence type="ECO:0000256" key="10">
    <source>
        <dbReference type="SAM" id="MobiDB-lite"/>
    </source>
</evidence>
<proteinExistence type="inferred from homology"/>
<keyword evidence="4" id="KW-0963">Cytoplasm</keyword>
<comment type="similarity">
    <text evidence="3">Belongs to the class-I pyridoxal-phosphate-dependent aminotransferase family.</text>
</comment>
<accession>A0A086T8U3</accession>
<evidence type="ECO:0000313" key="13">
    <source>
        <dbReference type="Proteomes" id="UP000029964"/>
    </source>
</evidence>
<dbReference type="PANTHER" id="PTHR42790:SF21">
    <property type="entry name" value="AROMATIC_AMINOADIPATE AMINOTRANSFERASE 1"/>
    <property type="match status" value="1"/>
</dbReference>
<dbReference type="FunFam" id="3.40.640.10:FF:000074">
    <property type="entry name" value="Aromatic amino acid aminotransferase"/>
    <property type="match status" value="1"/>
</dbReference>
<comment type="subcellular location">
    <subcellularLocation>
        <location evidence="2">Cytoplasm</location>
    </subcellularLocation>
</comment>
<evidence type="ECO:0000256" key="5">
    <source>
        <dbReference type="ARBA" id="ARBA00022576"/>
    </source>
</evidence>
<feature type="region of interest" description="Disordered" evidence="10">
    <location>
        <begin position="19"/>
        <end position="44"/>
    </location>
</feature>
<dbReference type="SUPFAM" id="SSF53383">
    <property type="entry name" value="PLP-dependent transferases"/>
    <property type="match status" value="1"/>
</dbReference>
<keyword evidence="13" id="KW-1185">Reference proteome</keyword>
<dbReference type="GO" id="GO:0006571">
    <property type="term" value="P:tyrosine biosynthetic process"/>
    <property type="evidence" value="ECO:0007669"/>
    <property type="project" value="TreeGrafter"/>
</dbReference>
<sequence>MLPITWTARARRAALCQHMPPAISRPGTASRPSKRRLHTKPPNYSSVEAAPAAVQAHHESGRGMRAIDDIMARRARAGKLVAGIAAASDSDMFKGSTEGMPKAKRWDNHLSRESKAREPCTLKQAARHLKKPGLISLGGGLPSSEVFPFAELGMKVPRPPHFSEAETLESGQTVKVGKYDVRDGRGDAVYDLSIALNYGQSTGSAQMMRFLTEHTEVICRPPYADWRVCQTVGSTGALEQALRMFLDRDRGDSILTEEFSFSTALETVAPLGIRAFGVRIDQQGLVPEAMDEMLSSWNPAERGGARKPHVLYTVPSGQNPTGATQGAERRRAIYRVAQKHDLFILEDEPYYFLQMQPYREGAATPPSPPANVEEFVSSLVPSLVSMDVDGRVMRMDSLSKVLVPGSRLGWITASEQIVERYQRHAEVASQGPSGFSQVILHKLLDETWGHEGYLQWLMNLGVEYTRKRDRLLAACEEHLPRDLVSWTPPAAGMFMWLTVDHAQHPEAGKRDIKDIEEEIFNSCIDNGVLVARGSWFLTEKDRPLPGLYFRTTFASASAENMSEAISRFGRAVRDSFGRK</sequence>